<feature type="chain" id="PRO_5045542856" evidence="2">
    <location>
        <begin position="19"/>
        <end position="292"/>
    </location>
</feature>
<dbReference type="RefSeq" id="WP_243540105.1">
    <property type="nucleotide sequence ID" value="NZ_CP093442.1"/>
</dbReference>
<reference evidence="3" key="1">
    <citation type="submission" date="2022-03" db="EMBL/GenBank/DDBJ databases">
        <title>Genome Identification and Characterization of new species Bdellovibrio reynosense LBG001 sp. nov. from a Mexico soil sample.</title>
        <authorList>
            <person name="Camilli A."/>
            <person name="Ajao Y."/>
            <person name="Guo X."/>
        </authorList>
    </citation>
    <scope>NUCLEOTIDE SEQUENCE</scope>
    <source>
        <strain evidence="3">LBG001</strain>
    </source>
</reference>
<dbReference type="EMBL" id="CP093442">
    <property type="protein sequence ID" value="UOF02523.1"/>
    <property type="molecule type" value="Genomic_DNA"/>
</dbReference>
<evidence type="ECO:0000256" key="1">
    <source>
        <dbReference type="ARBA" id="ARBA00022729"/>
    </source>
</evidence>
<proteinExistence type="predicted"/>
<evidence type="ECO:0000313" key="3">
    <source>
        <dbReference type="EMBL" id="UOF02523.1"/>
    </source>
</evidence>
<dbReference type="InterPro" id="IPR036412">
    <property type="entry name" value="HAD-like_sf"/>
</dbReference>
<organism evidence="3 4">
    <name type="scientific">Bdellovibrio reynosensis</name>
    <dbReference type="NCBI Taxonomy" id="2835041"/>
    <lineage>
        <taxon>Bacteria</taxon>
        <taxon>Pseudomonadati</taxon>
        <taxon>Bdellovibrionota</taxon>
        <taxon>Bdellovibrionia</taxon>
        <taxon>Bdellovibrionales</taxon>
        <taxon>Pseudobdellovibrionaceae</taxon>
        <taxon>Bdellovibrio</taxon>
    </lineage>
</organism>
<protein>
    <submittedName>
        <fullName evidence="3">DUF2608 domain-containing protein</fullName>
    </submittedName>
</protein>
<name>A0ABY4CCF4_9BACT</name>
<accession>A0ABY4CCF4</accession>
<evidence type="ECO:0000256" key="2">
    <source>
        <dbReference type="SAM" id="SignalP"/>
    </source>
</evidence>
<dbReference type="Gene3D" id="3.40.50.1000">
    <property type="entry name" value="HAD superfamily/HAD-like"/>
    <property type="match status" value="1"/>
</dbReference>
<dbReference type="InterPro" id="IPR022565">
    <property type="entry name" value="DUF2608"/>
</dbReference>
<dbReference type="InterPro" id="IPR023214">
    <property type="entry name" value="HAD_sf"/>
</dbReference>
<dbReference type="SUPFAM" id="SSF56784">
    <property type="entry name" value="HAD-like"/>
    <property type="match status" value="1"/>
</dbReference>
<keyword evidence="4" id="KW-1185">Reference proteome</keyword>
<sequence>MKFIIAFLISFSFFQAQASEKIQIKSMQEVLQKVEQYQKIYSPSQILLVFDIDNTILTTEKDLGGDAWFSWQEEKLKNKDTADLAAPDFDSLLRVQGYLFTLGKMRTPETMTPALLNHFQQQGFPLFLLTSRGADFQNVTQKELARHGYNPTLTSPGPLGGFASRFTPINVQQPSENCLTAQELALWGVKDSRPSVYEDGVFYTSGQHKGAMLRAILCKVRQDYPVIIFVDDHEKHVDRVLKAYEGSAVDVVSMRYGAMDPQVERFKKSDKQEVISEWNKIKALLEEVFGAY</sequence>
<keyword evidence="1 2" id="KW-0732">Signal</keyword>
<gene>
    <name evidence="3" type="ORF">MNR06_06105</name>
</gene>
<feature type="signal peptide" evidence="2">
    <location>
        <begin position="1"/>
        <end position="18"/>
    </location>
</feature>
<dbReference type="Proteomes" id="UP000830116">
    <property type="component" value="Chromosome"/>
</dbReference>
<dbReference type="Pfam" id="PF11019">
    <property type="entry name" value="DUF2608"/>
    <property type="match status" value="1"/>
</dbReference>
<evidence type="ECO:0000313" key="4">
    <source>
        <dbReference type="Proteomes" id="UP000830116"/>
    </source>
</evidence>